<keyword evidence="2" id="KW-0732">Signal</keyword>
<dbReference type="EMBL" id="BJXB01000034">
    <property type="protein sequence ID" value="GEM49411.1"/>
    <property type="molecule type" value="Genomic_DNA"/>
</dbReference>
<dbReference type="SUPFAM" id="SSF117074">
    <property type="entry name" value="Hypothetical protein PA1324"/>
    <property type="match status" value="2"/>
</dbReference>
<evidence type="ECO:0000259" key="3">
    <source>
        <dbReference type="Pfam" id="PF01345"/>
    </source>
</evidence>
<dbReference type="Gene3D" id="2.160.20.10">
    <property type="entry name" value="Single-stranded right-handed beta-helix, Pectin lyase-like"/>
    <property type="match status" value="1"/>
</dbReference>
<dbReference type="InterPro" id="IPR013783">
    <property type="entry name" value="Ig-like_fold"/>
</dbReference>
<dbReference type="InterPro" id="IPR012334">
    <property type="entry name" value="Pectin_lyas_fold"/>
</dbReference>
<dbReference type="SUPFAM" id="SSF51126">
    <property type="entry name" value="Pectin lyase-like"/>
    <property type="match status" value="1"/>
</dbReference>
<evidence type="ECO:0000313" key="6">
    <source>
        <dbReference type="Proteomes" id="UP000321306"/>
    </source>
</evidence>
<dbReference type="Pfam" id="PF01345">
    <property type="entry name" value="DUF11"/>
    <property type="match status" value="1"/>
</dbReference>
<dbReference type="InterPro" id="IPR007742">
    <property type="entry name" value="NosD_dom"/>
</dbReference>
<keyword evidence="6" id="KW-1185">Reference proteome</keyword>
<feature type="region of interest" description="Disordered" evidence="1">
    <location>
        <begin position="628"/>
        <end position="650"/>
    </location>
</feature>
<proteinExistence type="predicted"/>
<sequence>MMRRILLPLLLLLALVLQVASAQVIRNFTPRYNVTDTANIQVIGNTLMTCSTNSGATGASSCLAARSGTASVLADNNNNNHGSSYVDVDASDSPTYNNSSTATLTLPANSTVLWAGLYWSARDNTSTDNTDRRQVRFKTPGGSYSTLTSNQTDVTGADYQSFVDVTTQLRTFGAGTYTIGGVRATVGDTVTNTYAVWGLVVVYRDPGQTQPRNITVFDGYLNISTNTGGLTTATIPVSGFTTPLQGAVNTEVGVMSYEGDLGLTGDVMQMSRDNSTYITLADAQNPSTNSFNSTISRGGVTFNAKDPNYTNNLGVDVDFFTLTPTTSPANPLRNGDRTAYLRVTTTQDQYFPGMITFSTDIYQPDMKTTKGVIDVNGGTITAGDQLEYVITLKNEGLGQATNVTLSDAIPQNTTYVAGSMKIDGAAVTDASADDRGEYGAFCSSANCIRVRAGTGANSSAGGTFDPNASTEVRFRVTIGAGTPTGTFIYNRATIDYNTLISNQSYSIASGSASVVVQVGAGLSYEISGKVFTDLNYGGGPGRPTTSTGISGRGNARVEVYDSAGNFLTSTTTNGVGDYFLSLPAGSYTFRAVSSTVSSARSGYTSALLPVQTYRTTASGSTVTPVTNKVGGEDPSKVDAPSNTTSATLSSLTTSTQTAQSVSSVTITSYAIQNIDFGFNFSTIVNTNPSGQGSVAQFILNSNALGDESTMAQVGNRLSSTGVTESLPAGVENSIFMIPAAQLTSGVAVINLTSTQTMSGPSTSLDATTQTVNIGNTNAVSLGTGGTVGSTSVAFNQIPGPEVRISGPRSLSSGIIVTGSSNQIRGLALYGFGAGDSNTPSGALQINAASASVQLNVFGSTAASLTDPGASARTVSALLGANNATGLSVTRNIFAHSGGYGIYLAGTSAGTFTGNEIRNNALEFPAVAAFTQAGTGAVTSTQNRIASNRGTGFSVRSGTATFSQNTVDSNVLDQQGALAGVRLLTSGNTLSQNLIVGNFGSGILVGGGASNNTLSQNLIYDNTALGIDLRYDSTNQLAGDGVTPDDSVYTAAAGNQAIDYPTLTYAVLTGTSLEIKGQVGRAAAPVAGTFTIEVFTADNDPANQNGAVEIGDGLSVPHGEASRYLGNCTTAASGTFNCFFTVSGLTTTDSITLTSTLATYGTSEFSANQQVIAGQTLSGSVYEDVDTNRVKTNPENWVGGSAVYVNLLQNSQVYKTFTVNAGAGTYSFTALPPGNYSVIVTGSASSTTPATPAGFITVSPNPSQISATIAGFDVTDVNFGFFKGIRISGVVFRDDGRTAGTANNALQDGQEAGISGVKVTAASGSNTRDVLTDATGRYTLYLGTAFAGTSVTISHPERPATGTNLAGASIVKATSFTDSAASQRSLTLALGNAQDSLNFGVVRPSILRSNQSQQAFSPSTVEYIHEYQPGTLGTTTFSMTGALRYQFYPDLNCDGTFSDSEKATASTVLNVTSSWPRDQDGSLTSCQVMVRVLIPSNLPAGTTDSAPFTANLLWSTSSVTNPVSVRDTTTIQSATGGQLKLVKEVRNISTGGTFSSNAPATVGQVLEYKISYTNLGLASISKVILSDPVPSETKVVADVFGTGEVRLFCPSGTSFDLAAENATTITANLDFICGNGTVVKPSQGGYFLYRVQVQ</sequence>
<organism evidence="5 6">
    <name type="scientific">Deinococcus cellulosilyticus (strain DSM 18568 / NBRC 106333 / KACC 11606 / 5516J-15)</name>
    <dbReference type="NCBI Taxonomy" id="1223518"/>
    <lineage>
        <taxon>Bacteria</taxon>
        <taxon>Thermotogati</taxon>
        <taxon>Deinococcota</taxon>
        <taxon>Deinococci</taxon>
        <taxon>Deinococcales</taxon>
        <taxon>Deinococcaceae</taxon>
        <taxon>Deinococcus</taxon>
    </lineage>
</organism>
<accession>A0A511NAM1</accession>
<reference evidence="5 6" key="1">
    <citation type="submission" date="2019-07" db="EMBL/GenBank/DDBJ databases">
        <title>Whole genome shotgun sequence of Deinococcus cellulosilyticus NBRC 106333.</title>
        <authorList>
            <person name="Hosoyama A."/>
            <person name="Uohara A."/>
            <person name="Ohji S."/>
            <person name="Ichikawa N."/>
        </authorList>
    </citation>
    <scope>NUCLEOTIDE SEQUENCE [LARGE SCALE GENOMIC DNA]</scope>
    <source>
        <strain evidence="5 6">NBRC 106333</strain>
    </source>
</reference>
<evidence type="ECO:0008006" key="7">
    <source>
        <dbReference type="Google" id="ProtNLM"/>
    </source>
</evidence>
<gene>
    <name evidence="5" type="ORF">DC3_50460</name>
</gene>
<feature type="compositionally biased region" description="Low complexity" evidence="1">
    <location>
        <begin position="641"/>
        <end position="650"/>
    </location>
</feature>
<feature type="domain" description="DUF11" evidence="3">
    <location>
        <begin position="374"/>
        <end position="494"/>
    </location>
</feature>
<feature type="domain" description="Periplasmic copper-binding protein NosD beta helix" evidence="4">
    <location>
        <begin position="891"/>
        <end position="1038"/>
    </location>
</feature>
<comment type="caution">
    <text evidence="5">The sequence shown here is derived from an EMBL/GenBank/DDBJ whole genome shotgun (WGS) entry which is preliminary data.</text>
</comment>
<name>A0A511NAM1_DEIC1</name>
<dbReference type="Proteomes" id="UP000321306">
    <property type="component" value="Unassembled WGS sequence"/>
</dbReference>
<protein>
    <recommendedName>
        <fullName evidence="7">DUF11 domain-containing protein</fullName>
    </recommendedName>
</protein>
<dbReference type="InterPro" id="IPR006626">
    <property type="entry name" value="PbH1"/>
</dbReference>
<dbReference type="NCBIfam" id="TIGR01451">
    <property type="entry name" value="B_ant_repeat"/>
    <property type="match status" value="2"/>
</dbReference>
<feature type="signal peptide" evidence="2">
    <location>
        <begin position="1"/>
        <end position="22"/>
    </location>
</feature>
<dbReference type="OrthoDB" id="56954at2"/>
<dbReference type="InterPro" id="IPR001434">
    <property type="entry name" value="OmcB-like_DUF11"/>
</dbReference>
<evidence type="ECO:0000313" key="5">
    <source>
        <dbReference type="EMBL" id="GEM49411.1"/>
    </source>
</evidence>
<evidence type="ECO:0000256" key="2">
    <source>
        <dbReference type="SAM" id="SignalP"/>
    </source>
</evidence>
<dbReference type="Gene3D" id="2.60.40.10">
    <property type="entry name" value="Immunoglobulins"/>
    <property type="match status" value="3"/>
</dbReference>
<evidence type="ECO:0000256" key="1">
    <source>
        <dbReference type="SAM" id="MobiDB-lite"/>
    </source>
</evidence>
<dbReference type="SMART" id="SM00710">
    <property type="entry name" value="PbH1"/>
    <property type="match status" value="7"/>
</dbReference>
<feature type="chain" id="PRO_5022031053" description="DUF11 domain-containing protein" evidence="2">
    <location>
        <begin position="23"/>
        <end position="1653"/>
    </location>
</feature>
<dbReference type="RefSeq" id="WP_146889924.1">
    <property type="nucleotide sequence ID" value="NZ_BJXB01000034.1"/>
</dbReference>
<dbReference type="InterPro" id="IPR011050">
    <property type="entry name" value="Pectin_lyase_fold/virulence"/>
</dbReference>
<dbReference type="Pfam" id="PF05048">
    <property type="entry name" value="NosD"/>
    <property type="match status" value="1"/>
</dbReference>
<evidence type="ECO:0000259" key="4">
    <source>
        <dbReference type="Pfam" id="PF05048"/>
    </source>
</evidence>
<dbReference type="InterPro" id="IPR047589">
    <property type="entry name" value="DUF11_rpt"/>
</dbReference>